<sequence>MAQTGVSTYSALGLGEFNFSGLTHNQAMGGLGISYGSGWAINNVNPALSTKNTVFNFQSALNYRNVQATTTEQTEQLDGGGLSYLAMSLPIKSGKTTVGLGLNPITGSNFSLQAERPVVNSDLLSRSETTGGGGISEAYLSLGQELFKNFSLGVQGSFLFGSVTTLNRISLLDAEGNQTGTRSELFNRFSAAHFSYKLGAHYFFRMGERNFIHLGAIYQAFGDIGGNQLLRSQILAKLVILIQVEIF</sequence>
<keyword evidence="2" id="KW-1185">Reference proteome</keyword>
<accession>I5BYW5</accession>
<dbReference type="Proteomes" id="UP000005551">
    <property type="component" value="Unassembled WGS sequence"/>
</dbReference>
<organism evidence="1 2">
    <name type="scientific">Nitritalea halalkaliphila LW7</name>
    <dbReference type="NCBI Taxonomy" id="1189621"/>
    <lineage>
        <taxon>Bacteria</taxon>
        <taxon>Pseudomonadati</taxon>
        <taxon>Bacteroidota</taxon>
        <taxon>Cytophagia</taxon>
        <taxon>Cytophagales</taxon>
        <taxon>Cyclobacteriaceae</taxon>
        <taxon>Nitritalea</taxon>
    </lineage>
</organism>
<protein>
    <submittedName>
        <fullName evidence="1">Uncharacterized protein</fullName>
    </submittedName>
</protein>
<dbReference type="PATRIC" id="fig|1189621.3.peg.3137"/>
<dbReference type="EMBL" id="AJYA01000039">
    <property type="protein sequence ID" value="EIM74767.1"/>
    <property type="molecule type" value="Genomic_DNA"/>
</dbReference>
<evidence type="ECO:0000313" key="1">
    <source>
        <dbReference type="EMBL" id="EIM74767.1"/>
    </source>
</evidence>
<comment type="caution">
    <text evidence="1">The sequence shown here is derived from an EMBL/GenBank/DDBJ whole genome shotgun (WGS) entry which is preliminary data.</text>
</comment>
<dbReference type="OrthoDB" id="1491239at2"/>
<dbReference type="STRING" id="1189621.A3SI_15076"/>
<name>I5BYW5_9BACT</name>
<evidence type="ECO:0000313" key="2">
    <source>
        <dbReference type="Proteomes" id="UP000005551"/>
    </source>
</evidence>
<dbReference type="RefSeq" id="WP_009056320.1">
    <property type="nucleotide sequence ID" value="NZ_AJYA01000039.1"/>
</dbReference>
<proteinExistence type="predicted"/>
<dbReference type="Gene3D" id="2.40.160.60">
    <property type="entry name" value="Outer membrane protein transport protein (OMPP1/FadL/TodX)"/>
    <property type="match status" value="1"/>
</dbReference>
<dbReference type="AlphaFoldDB" id="I5BYW5"/>
<gene>
    <name evidence="1" type="ORF">A3SI_15076</name>
</gene>
<reference evidence="1 2" key="1">
    <citation type="submission" date="2012-05" db="EMBL/GenBank/DDBJ databases">
        <title>Genome sequence of Nitritalea halalkaliphila LW7.</title>
        <authorList>
            <person name="Jangir P.K."/>
            <person name="Singh A."/>
            <person name="Shivaji S."/>
            <person name="Sharma R."/>
        </authorList>
    </citation>
    <scope>NUCLEOTIDE SEQUENCE [LARGE SCALE GENOMIC DNA]</scope>
    <source>
        <strain evidence="1 2">LW7</strain>
    </source>
</reference>